<dbReference type="RefSeq" id="WP_034206465.1">
    <property type="nucleotide sequence ID" value="NZ_KN150854.1"/>
</dbReference>
<accession>A0AA89CJP4</accession>
<evidence type="ECO:0000256" key="2">
    <source>
        <dbReference type="RuleBase" id="RU362080"/>
    </source>
</evidence>
<comment type="similarity">
    <text evidence="1 2">Belongs to the phD/YefM antitoxin family.</text>
</comment>
<evidence type="ECO:0000313" key="3">
    <source>
        <dbReference type="EMBL" id="KGB99533.1"/>
    </source>
</evidence>
<dbReference type="EMBL" id="JPGD01000005">
    <property type="protein sequence ID" value="KGB99533.1"/>
    <property type="molecule type" value="Genomic_DNA"/>
</dbReference>
<name>A0AA89CJP4_BURCE</name>
<dbReference type="SUPFAM" id="SSF143120">
    <property type="entry name" value="YefM-like"/>
    <property type="match status" value="1"/>
</dbReference>
<protein>
    <recommendedName>
        <fullName evidence="2">Antitoxin</fullName>
    </recommendedName>
</protein>
<organism evidence="3 4">
    <name type="scientific">Burkholderia cepacia</name>
    <name type="common">Pseudomonas cepacia</name>
    <dbReference type="NCBI Taxonomy" id="292"/>
    <lineage>
        <taxon>Bacteria</taxon>
        <taxon>Pseudomonadati</taxon>
        <taxon>Pseudomonadota</taxon>
        <taxon>Betaproteobacteria</taxon>
        <taxon>Burkholderiales</taxon>
        <taxon>Burkholderiaceae</taxon>
        <taxon>Burkholderia</taxon>
        <taxon>Burkholderia cepacia complex</taxon>
    </lineage>
</organism>
<evidence type="ECO:0000313" key="4">
    <source>
        <dbReference type="Proteomes" id="UP000029575"/>
    </source>
</evidence>
<proteinExistence type="inferred from homology"/>
<gene>
    <name evidence="3" type="ORF">DM43_2555</name>
</gene>
<comment type="function">
    <text evidence="2">Antitoxin component of a type II toxin-antitoxin (TA) system.</text>
</comment>
<dbReference type="Pfam" id="PF02604">
    <property type="entry name" value="PhdYeFM_antitox"/>
    <property type="match status" value="1"/>
</dbReference>
<sequence length="89" mass="9321">MPTVNMHDAKLRLSSLVEALELGLESEIVIARNGHPVARIVPYAAPKRIGAARQLLAGSNIPTGVEAFNAGDESIAADFDASADQELAP</sequence>
<dbReference type="AlphaFoldDB" id="A0AA89CJP4"/>
<reference evidence="3 4" key="1">
    <citation type="submission" date="2014-06" db="EMBL/GenBank/DDBJ databases">
        <authorList>
            <person name="Bishop-Lilly K.A."/>
            <person name="Broomall S.M."/>
            <person name="Chain P.S."/>
            <person name="Chertkov O."/>
            <person name="Coyne S.R."/>
            <person name="Daligault H.E."/>
            <person name="Davenport K.W."/>
            <person name="Erkkila T."/>
            <person name="Frey K.G."/>
            <person name="Gibbons H.S."/>
            <person name="Gu W."/>
            <person name="Jaissle J."/>
            <person name="Johnson S.L."/>
            <person name="Koroleva G.I."/>
            <person name="Ladner J.T."/>
            <person name="Lo C.-C."/>
            <person name="Minogue T.D."/>
            <person name="Munk C."/>
            <person name="Palacios G.F."/>
            <person name="Redden C.L."/>
            <person name="Rosenzweig C.N."/>
            <person name="Scholz M.B."/>
            <person name="Teshima H."/>
            <person name="Xu Y."/>
        </authorList>
    </citation>
    <scope>NUCLEOTIDE SEQUENCE [LARGE SCALE GENOMIC DNA]</scope>
    <source>
        <strain evidence="3 4">DWS 37UF10B-2</strain>
    </source>
</reference>
<dbReference type="Gene3D" id="3.40.1620.10">
    <property type="entry name" value="YefM-like domain"/>
    <property type="match status" value="1"/>
</dbReference>
<comment type="caution">
    <text evidence="3">The sequence shown here is derived from an EMBL/GenBank/DDBJ whole genome shotgun (WGS) entry which is preliminary data.</text>
</comment>
<evidence type="ECO:0000256" key="1">
    <source>
        <dbReference type="ARBA" id="ARBA00009981"/>
    </source>
</evidence>
<dbReference type="Proteomes" id="UP000029575">
    <property type="component" value="Unassembled WGS sequence"/>
</dbReference>
<dbReference type="InterPro" id="IPR036165">
    <property type="entry name" value="YefM-like_sf"/>
</dbReference>
<dbReference type="InterPro" id="IPR006442">
    <property type="entry name" value="Antitoxin_Phd/YefM"/>
</dbReference>